<feature type="compositionally biased region" description="Polar residues" evidence="1">
    <location>
        <begin position="432"/>
        <end position="443"/>
    </location>
</feature>
<reference evidence="2 3" key="1">
    <citation type="submission" date="2024-02" db="EMBL/GenBank/DDBJ databases">
        <authorList>
            <person name="Chen Y."/>
            <person name="Shah S."/>
            <person name="Dougan E. K."/>
            <person name="Thang M."/>
            <person name="Chan C."/>
        </authorList>
    </citation>
    <scope>NUCLEOTIDE SEQUENCE [LARGE SCALE GENOMIC DNA]</scope>
</reference>
<dbReference type="Proteomes" id="UP001642464">
    <property type="component" value="Unassembled WGS sequence"/>
</dbReference>
<sequence length="564" mass="63537">MPVYEEKLISPLAVRFSQDRVRTTFRNGQSLEEVIELVKVKEVGDKSSAEPFHPYDVILQPPFSNIEVVRWGPRKLRVNGSCGISLPGDEMHWYTNCNQRLYVLQRVAAKYWPKKVACEVDVLFTVPNELLKTYDSSTAGLLAALSESAHCESASVWNWGRAVTNSNGKMDMALERAAMKQLEKDDASCTLADLVSIPHVLKTESRAEVLDDAETFAASTSSEQVMASPRIQSSSSEKQEEAEVENKPKCEAEKGLLEGQWRGPKGETYQMSFEEPSDDDENKEAKATSRKSAPSPKKKRSKDIPNRATEEDEDLPAFPEALMSGEELEQLLQATKSFMFPGATEEANFMVAEMQARLEQAIEANHRFQLMLQELCLEEPRAAGGRPRAFEFRRVWNQSPRNSAQELSRSASQRQRAPAERCKVSKERSRSDSCGTSPRQVPSSPRYLAQTASSRRRSESSRRAAVRQEQVCLRQGSSPNQTLLPIREVQRVLTPKQVCIDRVSDEARQLERKVNQQSTWKITLVGSKETKDAKLLEGEQKGEELNLSCRERYSLLRKAFLANA</sequence>
<comment type="caution">
    <text evidence="2">The sequence shown here is derived from an EMBL/GenBank/DDBJ whole genome shotgun (WGS) entry which is preliminary data.</text>
</comment>
<evidence type="ECO:0000313" key="2">
    <source>
        <dbReference type="EMBL" id="CAK9008292.1"/>
    </source>
</evidence>
<dbReference type="EMBL" id="CAXAMM010005714">
    <property type="protein sequence ID" value="CAK9008292.1"/>
    <property type="molecule type" value="Genomic_DNA"/>
</dbReference>
<feature type="compositionally biased region" description="Basic and acidic residues" evidence="1">
    <location>
        <begin position="237"/>
        <end position="256"/>
    </location>
</feature>
<feature type="compositionally biased region" description="Polar residues" evidence="1">
    <location>
        <begin position="401"/>
        <end position="415"/>
    </location>
</feature>
<name>A0ABP0J1R3_9DINO</name>
<keyword evidence="3" id="KW-1185">Reference proteome</keyword>
<evidence type="ECO:0000313" key="3">
    <source>
        <dbReference type="Proteomes" id="UP001642464"/>
    </source>
</evidence>
<accession>A0ABP0J1R3</accession>
<organism evidence="2 3">
    <name type="scientific">Durusdinium trenchii</name>
    <dbReference type="NCBI Taxonomy" id="1381693"/>
    <lineage>
        <taxon>Eukaryota</taxon>
        <taxon>Sar</taxon>
        <taxon>Alveolata</taxon>
        <taxon>Dinophyceae</taxon>
        <taxon>Suessiales</taxon>
        <taxon>Symbiodiniaceae</taxon>
        <taxon>Durusdinium</taxon>
    </lineage>
</organism>
<feature type="region of interest" description="Disordered" evidence="1">
    <location>
        <begin position="218"/>
        <end position="315"/>
    </location>
</feature>
<feature type="compositionally biased region" description="Basic and acidic residues" evidence="1">
    <location>
        <begin position="417"/>
        <end position="431"/>
    </location>
</feature>
<feature type="region of interest" description="Disordered" evidence="1">
    <location>
        <begin position="401"/>
        <end position="469"/>
    </location>
</feature>
<evidence type="ECO:0000256" key="1">
    <source>
        <dbReference type="SAM" id="MobiDB-lite"/>
    </source>
</evidence>
<gene>
    <name evidence="2" type="ORF">SCF082_LOCUS9804</name>
</gene>
<proteinExistence type="predicted"/>
<protein>
    <submittedName>
        <fullName evidence="2">Ras-related protein ORAB-1</fullName>
    </submittedName>
</protein>